<dbReference type="AlphaFoldDB" id="A0AAE1AQ61"/>
<keyword evidence="3" id="KW-0863">Zinc-finger</keyword>
<organism evidence="6 7">
    <name type="scientific">Elysia crispata</name>
    <name type="common">lettuce slug</name>
    <dbReference type="NCBI Taxonomy" id="231223"/>
    <lineage>
        <taxon>Eukaryota</taxon>
        <taxon>Metazoa</taxon>
        <taxon>Spiralia</taxon>
        <taxon>Lophotrochozoa</taxon>
        <taxon>Mollusca</taxon>
        <taxon>Gastropoda</taxon>
        <taxon>Heterobranchia</taxon>
        <taxon>Euthyneura</taxon>
        <taxon>Panpulmonata</taxon>
        <taxon>Sacoglossa</taxon>
        <taxon>Placobranchoidea</taxon>
        <taxon>Plakobranchidae</taxon>
        <taxon>Elysia</taxon>
    </lineage>
</organism>
<reference evidence="6" key="1">
    <citation type="journal article" date="2023" name="G3 (Bethesda)">
        <title>A reference genome for the long-term kleptoplast-retaining sea slug Elysia crispata morphotype clarki.</title>
        <authorList>
            <person name="Eastman K.E."/>
            <person name="Pendleton A.L."/>
            <person name="Shaikh M.A."/>
            <person name="Suttiyut T."/>
            <person name="Ogas R."/>
            <person name="Tomko P."/>
            <person name="Gavelis G."/>
            <person name="Widhalm J.R."/>
            <person name="Wisecaver J.H."/>
        </authorList>
    </citation>
    <scope>NUCLEOTIDE SEQUENCE</scope>
    <source>
        <strain evidence="6">ECLA1</strain>
    </source>
</reference>
<feature type="region of interest" description="Disordered" evidence="5">
    <location>
        <begin position="120"/>
        <end position="176"/>
    </location>
</feature>
<keyword evidence="7" id="KW-1185">Reference proteome</keyword>
<dbReference type="EMBL" id="JAWDGP010001428">
    <property type="protein sequence ID" value="KAK3791904.1"/>
    <property type="molecule type" value="Genomic_DNA"/>
</dbReference>
<keyword evidence="4" id="KW-0862">Zinc</keyword>
<evidence type="ECO:0000313" key="7">
    <source>
        <dbReference type="Proteomes" id="UP001283361"/>
    </source>
</evidence>
<dbReference type="PANTHER" id="PTHR46134:SF3">
    <property type="entry name" value="ARFGAP WITH FG REPEATS 1"/>
    <property type="match status" value="1"/>
</dbReference>
<accession>A0AAE1AQ61</accession>
<dbReference type="InterPro" id="IPR052248">
    <property type="entry name" value="Arf-GAP_FG-repeat_protein"/>
</dbReference>
<evidence type="ECO:0000256" key="5">
    <source>
        <dbReference type="SAM" id="MobiDB-lite"/>
    </source>
</evidence>
<dbReference type="GO" id="GO:0008270">
    <property type="term" value="F:zinc ion binding"/>
    <property type="evidence" value="ECO:0007669"/>
    <property type="project" value="UniProtKB-KW"/>
</dbReference>
<dbReference type="PANTHER" id="PTHR46134">
    <property type="entry name" value="DRONGO, ISOFORM F"/>
    <property type="match status" value="1"/>
</dbReference>
<name>A0AAE1AQ61_9GAST</name>
<evidence type="ECO:0000313" key="6">
    <source>
        <dbReference type="EMBL" id="KAK3791904.1"/>
    </source>
</evidence>
<protein>
    <recommendedName>
        <fullName evidence="8">Arf-GAP domain and FG repeat-containing protein 1</fullName>
    </recommendedName>
</protein>
<evidence type="ECO:0000256" key="1">
    <source>
        <dbReference type="ARBA" id="ARBA00022723"/>
    </source>
</evidence>
<feature type="region of interest" description="Disordered" evidence="5">
    <location>
        <begin position="305"/>
        <end position="332"/>
    </location>
</feature>
<feature type="compositionally biased region" description="Low complexity" evidence="5">
    <location>
        <begin position="228"/>
        <end position="237"/>
    </location>
</feature>
<sequence>MAETATIARPRPVSQLNRKVYLGLYDSRAWPEPDSRDEQRVKDYMVQKYENRRWYVAATDAMREEARRSNEAALTSGKQQSKTPLRWQLGEHATSKPAVVPPAPTGVTVPLPGAVKTPFAAASAGSRPQPVPAAGKLAQPPQVPTATPATSSTSSGFDLLGDLGGDPFASSSGGSVTNHSGDNGGFADFSNFNSMNSAAPTAPVPAPSAVPQMAPQAFPPLSSTPLQPLGAGLAAPAAPAPPPAASTTSTSNGGDRYAALADLDSAFSAPATTATSINWGGMPDASMSSGGLNWGATSSAAGSGVAWNSTSTSPAGGGTGQINWNSQPAGNGPSMVPGMGPVSTSSVFGAPAPGKPGNPFLSSMPAANPFSASAGVPGGMTQFSSAAPASSVNPFGGAPTSMAAGQFSQAGGQGMMPTASVASGQFPSQFAATPASGAGFAQFPPMQNGTGNVFGMPAASPFGGAPAGFPGQPQQQQFMMPAQQAGGWGQMGIPAQPMANPFMNAAAAMQNQVPPPSGSSNPFL</sequence>
<dbReference type="Proteomes" id="UP001283361">
    <property type="component" value="Unassembled WGS sequence"/>
</dbReference>
<feature type="compositionally biased region" description="Low complexity" evidence="5">
    <location>
        <begin position="138"/>
        <end position="161"/>
    </location>
</feature>
<keyword evidence="1" id="KW-0479">Metal-binding</keyword>
<comment type="caution">
    <text evidence="6">The sequence shown here is derived from an EMBL/GenBank/DDBJ whole genome shotgun (WGS) entry which is preliminary data.</text>
</comment>
<feature type="region of interest" description="Disordered" evidence="5">
    <location>
        <begin position="199"/>
        <end position="253"/>
    </location>
</feature>
<evidence type="ECO:0000256" key="4">
    <source>
        <dbReference type="ARBA" id="ARBA00022833"/>
    </source>
</evidence>
<proteinExistence type="predicted"/>
<gene>
    <name evidence="6" type="ORF">RRG08_026806</name>
</gene>
<keyword evidence="2" id="KW-0677">Repeat</keyword>
<evidence type="ECO:0008006" key="8">
    <source>
        <dbReference type="Google" id="ProtNLM"/>
    </source>
</evidence>
<dbReference type="GO" id="GO:0005737">
    <property type="term" value="C:cytoplasm"/>
    <property type="evidence" value="ECO:0007669"/>
    <property type="project" value="TreeGrafter"/>
</dbReference>
<dbReference type="GO" id="GO:0016020">
    <property type="term" value="C:membrane"/>
    <property type="evidence" value="ECO:0007669"/>
    <property type="project" value="TreeGrafter"/>
</dbReference>
<evidence type="ECO:0000256" key="3">
    <source>
        <dbReference type="ARBA" id="ARBA00022771"/>
    </source>
</evidence>
<feature type="compositionally biased region" description="Low complexity" evidence="5">
    <location>
        <begin position="305"/>
        <end position="314"/>
    </location>
</feature>
<evidence type="ECO:0000256" key="2">
    <source>
        <dbReference type="ARBA" id="ARBA00022737"/>
    </source>
</evidence>